<dbReference type="Proteomes" id="UP000185736">
    <property type="component" value="Unassembled WGS sequence"/>
</dbReference>
<evidence type="ECO:0000313" key="4">
    <source>
        <dbReference type="Proteomes" id="UP000186855"/>
    </source>
</evidence>
<evidence type="ECO:0000313" key="3">
    <source>
        <dbReference type="Proteomes" id="UP000185736"/>
    </source>
</evidence>
<dbReference type="EMBL" id="MSGO01000048">
    <property type="protein sequence ID" value="OLL13979.1"/>
    <property type="molecule type" value="Genomic_DNA"/>
</dbReference>
<organism evidence="2 4">
    <name type="scientific">Actinomyces oris</name>
    <dbReference type="NCBI Taxonomy" id="544580"/>
    <lineage>
        <taxon>Bacteria</taxon>
        <taxon>Bacillati</taxon>
        <taxon>Actinomycetota</taxon>
        <taxon>Actinomycetes</taxon>
        <taxon>Actinomycetales</taxon>
        <taxon>Actinomycetaceae</taxon>
        <taxon>Actinomyces</taxon>
    </lineage>
</organism>
<dbReference type="AlphaFoldDB" id="A0A1Q8VR37"/>
<sequence length="113" mass="12918">MSKESLVPRPTKKSEYVLKFATKQSEKGWRDLVATMRNPMSDTWDFLTQSPLTTTPTNYPLEGSLGAVTRGGRTFQRWQHKPTAKGTARIWFYIDGSTVYLEQVHTAHPNETK</sequence>
<accession>A0A1Q8VR37</accession>
<reference evidence="3 4" key="1">
    <citation type="submission" date="2016-12" db="EMBL/GenBank/DDBJ databases">
        <title>Genomic comparison of strains in the 'Actinomyces naeslundii' group.</title>
        <authorList>
            <person name="Mughal S.R."/>
            <person name="Do T."/>
            <person name="Gilbert S.C."/>
            <person name="Witherden E.A."/>
            <person name="Didelot X."/>
            <person name="Beighton D."/>
        </authorList>
    </citation>
    <scope>NUCLEOTIDE SEQUENCE [LARGE SCALE GENOMIC DNA]</scope>
    <source>
        <strain evidence="2 4">S24V</strain>
        <strain evidence="1 3">S64C</strain>
    </source>
</reference>
<dbReference type="Proteomes" id="UP000186855">
    <property type="component" value="Unassembled WGS sequence"/>
</dbReference>
<evidence type="ECO:0000313" key="1">
    <source>
        <dbReference type="EMBL" id="OLL13979.1"/>
    </source>
</evidence>
<dbReference type="EMBL" id="MSKI01000109">
    <property type="protein sequence ID" value="OLO50567.1"/>
    <property type="molecule type" value="Genomic_DNA"/>
</dbReference>
<gene>
    <name evidence="2" type="ORF">BKH30_09365</name>
    <name evidence="1" type="ORF">BKH32_10915</name>
</gene>
<comment type="caution">
    <text evidence="2">The sequence shown here is derived from an EMBL/GenBank/DDBJ whole genome shotgun (WGS) entry which is preliminary data.</text>
</comment>
<protein>
    <recommendedName>
        <fullName evidence="5">Plasmid maintenance system killer protein</fullName>
    </recommendedName>
</protein>
<evidence type="ECO:0008006" key="5">
    <source>
        <dbReference type="Google" id="ProtNLM"/>
    </source>
</evidence>
<proteinExistence type="predicted"/>
<evidence type="ECO:0000313" key="2">
    <source>
        <dbReference type="EMBL" id="OLO50567.1"/>
    </source>
</evidence>
<name>A0A1Q8VR37_9ACTO</name>